<dbReference type="InterPro" id="IPR006026">
    <property type="entry name" value="Peptidase_Metallo"/>
</dbReference>
<gene>
    <name evidence="3" type="ORF">JY651_23305</name>
</gene>
<reference evidence="3 4" key="1">
    <citation type="submission" date="2021-02" db="EMBL/GenBank/DDBJ databases">
        <title>De Novo genome assembly of isolated myxobacteria.</title>
        <authorList>
            <person name="Stevens D.C."/>
        </authorList>
    </citation>
    <scope>NUCLEOTIDE SEQUENCE [LARGE SCALE GENOMIC DNA]</scope>
    <source>
        <strain evidence="4">SCPEA02</strain>
    </source>
</reference>
<dbReference type="SUPFAM" id="SSF69318">
    <property type="entry name" value="Integrin alpha N-terminal domain"/>
    <property type="match status" value="1"/>
</dbReference>
<feature type="domain" description="Peptidase metallopeptidase" evidence="2">
    <location>
        <begin position="66"/>
        <end position="220"/>
    </location>
</feature>
<dbReference type="InterPro" id="IPR013517">
    <property type="entry name" value="FG-GAP"/>
</dbReference>
<dbReference type="Gene3D" id="2.130.10.130">
    <property type="entry name" value="Integrin alpha, N-terminal"/>
    <property type="match status" value="1"/>
</dbReference>
<evidence type="ECO:0000259" key="2">
    <source>
        <dbReference type="SMART" id="SM00235"/>
    </source>
</evidence>
<evidence type="ECO:0000313" key="3">
    <source>
        <dbReference type="EMBL" id="QSQ27655.1"/>
    </source>
</evidence>
<proteinExistence type="predicted"/>
<dbReference type="Gene3D" id="3.40.390.10">
    <property type="entry name" value="Collagenase (Catalytic Domain)"/>
    <property type="match status" value="1"/>
</dbReference>
<dbReference type="PANTHER" id="PTHR46580:SF2">
    <property type="entry name" value="MAM DOMAIN-CONTAINING PROTEIN"/>
    <property type="match status" value="1"/>
</dbReference>
<name>A0ABX7PAZ9_9BACT</name>
<dbReference type="EMBL" id="CP071090">
    <property type="protein sequence ID" value="QSQ27655.1"/>
    <property type="molecule type" value="Genomic_DNA"/>
</dbReference>
<dbReference type="Pfam" id="PF13517">
    <property type="entry name" value="FG-GAP_3"/>
    <property type="match status" value="1"/>
</dbReference>
<dbReference type="SMART" id="SM00235">
    <property type="entry name" value="ZnMc"/>
    <property type="match status" value="1"/>
</dbReference>
<evidence type="ECO:0000256" key="1">
    <source>
        <dbReference type="ARBA" id="ARBA00022729"/>
    </source>
</evidence>
<organism evidence="3 4">
    <name type="scientific">Pyxidicoccus parkwayensis</name>
    <dbReference type="NCBI Taxonomy" id="2813578"/>
    <lineage>
        <taxon>Bacteria</taxon>
        <taxon>Pseudomonadati</taxon>
        <taxon>Myxococcota</taxon>
        <taxon>Myxococcia</taxon>
        <taxon>Myxococcales</taxon>
        <taxon>Cystobacterineae</taxon>
        <taxon>Myxococcaceae</taxon>
        <taxon>Pyxidicoccus</taxon>
    </lineage>
</organism>
<dbReference type="Proteomes" id="UP000662747">
    <property type="component" value="Chromosome"/>
</dbReference>
<accession>A0ABX7PAZ9</accession>
<dbReference type="PANTHER" id="PTHR46580">
    <property type="entry name" value="SENSOR KINASE-RELATED"/>
    <property type="match status" value="1"/>
</dbReference>
<protein>
    <submittedName>
        <fullName evidence="3">FG-GAP repeat protein</fullName>
    </submittedName>
</protein>
<dbReference type="RefSeq" id="WP_206729174.1">
    <property type="nucleotide sequence ID" value="NZ_CP071090.1"/>
</dbReference>
<evidence type="ECO:0000313" key="4">
    <source>
        <dbReference type="Proteomes" id="UP000662747"/>
    </source>
</evidence>
<dbReference type="InterPro" id="IPR028994">
    <property type="entry name" value="Integrin_alpha_N"/>
</dbReference>
<dbReference type="SUPFAM" id="SSF55486">
    <property type="entry name" value="Metalloproteases ('zincins'), catalytic domain"/>
    <property type="match status" value="1"/>
</dbReference>
<keyword evidence="4" id="KW-1185">Reference proteome</keyword>
<keyword evidence="1" id="KW-0732">Signal</keyword>
<dbReference type="InterPro" id="IPR024079">
    <property type="entry name" value="MetalloPept_cat_dom_sf"/>
</dbReference>
<sequence length="513" mass="54787">MASEPETLGSALSFEKFVAQAYQEPDTGLYIVDGDTPARDVDELRALYESYRRQRSGLAVNTASGADTRWSSAEQRNLTYCVSTGFGSNYSAVVSAMASAAAAWQGAANVRFVHRGDQDGACTASNTNVVFDVGLVSGQPYLARAFFPHYARNDSNLLIDSSAFGNISPYSLAGVLRHELGHVLGFRHEQTRPEAGTCFEDNDWRALTPYDSASVMHYPWCNGTNTGDLLLSAYDRQGAADLYGAPTASGGSVVLSTALTTTVSDLTWQIGGVGDFNQDGVPDILWRNDSTGANGIWYMGGTDGATQVSNASIPIVSDLNWRMGGAGDFNQDGVPDILWRNDSTGANGIWYMGGTDGATQVSNAAIPTVSDPSWKIGGVGDFNRDGVPDILWRNDSTGANGIWYMGGTDGATQVSIAATTAVSDLNWRVGGVGDFNQDAVPDILWRNDSTGANGIWYMGGTDGATQVSNAATTTMSDLNWRMGGVGDFNHDGVPDILWRHQTTGENYIWYMGD</sequence>